<name>A0A072PI26_9EURO</name>
<dbReference type="Proteomes" id="UP000027920">
    <property type="component" value="Unassembled WGS sequence"/>
</dbReference>
<dbReference type="CDD" id="cd19164">
    <property type="entry name" value="AKR_ARA2"/>
    <property type="match status" value="1"/>
</dbReference>
<reference evidence="3 4" key="1">
    <citation type="submission" date="2013-03" db="EMBL/GenBank/DDBJ databases">
        <title>The Genome Sequence of Exophiala aquamarina CBS 119918.</title>
        <authorList>
            <consortium name="The Broad Institute Genomics Platform"/>
            <person name="Cuomo C."/>
            <person name="de Hoog S."/>
            <person name="Gorbushina A."/>
            <person name="Walker B."/>
            <person name="Young S.K."/>
            <person name="Zeng Q."/>
            <person name="Gargeya S."/>
            <person name="Fitzgerald M."/>
            <person name="Haas B."/>
            <person name="Abouelleil A."/>
            <person name="Allen A.W."/>
            <person name="Alvarado L."/>
            <person name="Arachchi H.M."/>
            <person name="Berlin A.M."/>
            <person name="Chapman S.B."/>
            <person name="Gainer-Dewar J."/>
            <person name="Goldberg J."/>
            <person name="Griggs A."/>
            <person name="Gujja S."/>
            <person name="Hansen M."/>
            <person name="Howarth C."/>
            <person name="Imamovic A."/>
            <person name="Ireland A."/>
            <person name="Larimer J."/>
            <person name="McCowan C."/>
            <person name="Murphy C."/>
            <person name="Pearson M."/>
            <person name="Poon T.W."/>
            <person name="Priest M."/>
            <person name="Roberts A."/>
            <person name="Saif S."/>
            <person name="Shea T."/>
            <person name="Sisk P."/>
            <person name="Sykes S."/>
            <person name="Wortman J."/>
            <person name="Nusbaum C."/>
            <person name="Birren B."/>
        </authorList>
    </citation>
    <scope>NUCLEOTIDE SEQUENCE [LARGE SCALE GENOMIC DNA]</scope>
    <source>
        <strain evidence="3 4">CBS 119918</strain>
    </source>
</reference>
<feature type="domain" description="NADP-dependent oxidoreductase" evidence="2">
    <location>
        <begin position="14"/>
        <end position="329"/>
    </location>
</feature>
<dbReference type="OrthoDB" id="5286008at2759"/>
<gene>
    <name evidence="3" type="ORF">A1O9_04597</name>
</gene>
<dbReference type="GeneID" id="25279526"/>
<protein>
    <submittedName>
        <fullName evidence="3">Alcohol dehydrogenase</fullName>
    </submittedName>
</protein>
<evidence type="ECO:0000259" key="2">
    <source>
        <dbReference type="Pfam" id="PF00248"/>
    </source>
</evidence>
<comment type="caution">
    <text evidence="3">The sequence shown here is derived from an EMBL/GenBank/DDBJ whole genome shotgun (WGS) entry which is preliminary data.</text>
</comment>
<dbReference type="STRING" id="1182545.A0A072PI26"/>
<dbReference type="RefSeq" id="XP_013262339.1">
    <property type="nucleotide sequence ID" value="XM_013406885.1"/>
</dbReference>
<dbReference type="InterPro" id="IPR020471">
    <property type="entry name" value="AKR"/>
</dbReference>
<dbReference type="VEuPathDB" id="FungiDB:A1O9_04597"/>
<accession>A0A072PI26</accession>
<keyword evidence="4" id="KW-1185">Reference proteome</keyword>
<evidence type="ECO:0000313" key="3">
    <source>
        <dbReference type="EMBL" id="KEF59749.1"/>
    </source>
</evidence>
<dbReference type="Pfam" id="PF00248">
    <property type="entry name" value="Aldo_ket_red"/>
    <property type="match status" value="1"/>
</dbReference>
<keyword evidence="1" id="KW-0560">Oxidoreductase</keyword>
<dbReference type="GO" id="GO:0045290">
    <property type="term" value="F:D-arabinose 1-dehydrogenase [NAD(P)+] activity"/>
    <property type="evidence" value="ECO:0007669"/>
    <property type="project" value="InterPro"/>
</dbReference>
<dbReference type="InterPro" id="IPR036812">
    <property type="entry name" value="NAD(P)_OxRdtase_dom_sf"/>
</dbReference>
<dbReference type="PANTHER" id="PTHR42686">
    <property type="entry name" value="GH17980P-RELATED"/>
    <property type="match status" value="1"/>
</dbReference>
<dbReference type="GO" id="GO:0070485">
    <property type="term" value="P:dehydro-D-arabinono-1,4-lactone biosynthetic process"/>
    <property type="evidence" value="ECO:0007669"/>
    <property type="project" value="TreeGrafter"/>
</dbReference>
<dbReference type="Gene3D" id="3.20.20.100">
    <property type="entry name" value="NADP-dependent oxidoreductase domain"/>
    <property type="match status" value="1"/>
</dbReference>
<dbReference type="InterPro" id="IPR023210">
    <property type="entry name" value="NADP_OxRdtase_dom"/>
</dbReference>
<dbReference type="AlphaFoldDB" id="A0A072PI26"/>
<dbReference type="PANTHER" id="PTHR42686:SF1">
    <property type="entry name" value="GH17980P-RELATED"/>
    <property type="match status" value="1"/>
</dbReference>
<dbReference type="GO" id="GO:0005829">
    <property type="term" value="C:cytosol"/>
    <property type="evidence" value="ECO:0007669"/>
    <property type="project" value="TreeGrafter"/>
</dbReference>
<dbReference type="InterPro" id="IPR044480">
    <property type="entry name" value="Ara2-like"/>
</dbReference>
<proteinExistence type="predicted"/>
<evidence type="ECO:0000256" key="1">
    <source>
        <dbReference type="ARBA" id="ARBA00023002"/>
    </source>
</evidence>
<dbReference type="HOGENOM" id="CLU_023205_7_0_1"/>
<dbReference type="FunFam" id="3.20.20.100:FF:000037">
    <property type="entry name" value="L-galactose dehydrogenase (L-GalDH)"/>
    <property type="match status" value="1"/>
</dbReference>
<evidence type="ECO:0000313" key="4">
    <source>
        <dbReference type="Proteomes" id="UP000027920"/>
    </source>
</evidence>
<sequence>MPRPRSPLSHSLPPLVFGTATFNYQYNVDPFALSTTSLVQKALANGVHAFDTSPYYGPAEEILGTALGSDLVRRYYPRNQYFILTKVGRVAADAFDYSPEWIRQSVRRSCERLKTNYLDVVYCHDCEFVSPQEVLIAIKELRRIRDEEGSLNYVGISGYPVDVLCELAEMILRETGEPLDIVQSYANYTLQNTKLLSEGLQRLVNARVDIVTNASPLGMGLLRRNGPSLGALGDWHPAPDNLRQACIDAAKWAEIRGEKLEVVAVRFALENWLREGAKVGTFGSPLGHNDNSYSSGLSLPHEKIGVNVMGVSKIEELDETIRVWRSVLDGLADDLDADPGTITPSDAVTDHEWSLSRRQTIRTLAKGIREVIGSQWVDYTWSSPEPGFVNRLRPSFDDHDHDADEKCNDGTLATSPEITMLTPPSEAEDDQALQEVPPLHTLV</sequence>
<dbReference type="EMBL" id="AMGV01000003">
    <property type="protein sequence ID" value="KEF59749.1"/>
    <property type="molecule type" value="Genomic_DNA"/>
</dbReference>
<dbReference type="SUPFAM" id="SSF51430">
    <property type="entry name" value="NAD(P)-linked oxidoreductase"/>
    <property type="match status" value="1"/>
</dbReference>
<organism evidence="3 4">
    <name type="scientific">Exophiala aquamarina CBS 119918</name>
    <dbReference type="NCBI Taxonomy" id="1182545"/>
    <lineage>
        <taxon>Eukaryota</taxon>
        <taxon>Fungi</taxon>
        <taxon>Dikarya</taxon>
        <taxon>Ascomycota</taxon>
        <taxon>Pezizomycotina</taxon>
        <taxon>Eurotiomycetes</taxon>
        <taxon>Chaetothyriomycetidae</taxon>
        <taxon>Chaetothyriales</taxon>
        <taxon>Herpotrichiellaceae</taxon>
        <taxon>Exophiala</taxon>
    </lineage>
</organism>